<dbReference type="AlphaFoldDB" id="A0A1Y1RPR9"/>
<accession>A0A1Y1RPR9</accession>
<dbReference type="GO" id="GO:0050308">
    <property type="term" value="F:sugar-phosphatase activity"/>
    <property type="evidence" value="ECO:0007669"/>
    <property type="project" value="TreeGrafter"/>
</dbReference>
<dbReference type="PRINTS" id="PR00413">
    <property type="entry name" value="HADHALOGNASE"/>
</dbReference>
<dbReference type="SUPFAM" id="SSF56784">
    <property type="entry name" value="HAD-like"/>
    <property type="match status" value="1"/>
</dbReference>
<sequence>MSTLEAIFFDHDGTLVDTEPLWAEAKTAVAAEFGGVWSEQDTLDTLGKPAAFTFTRMKELGATESADELYEQLKGKMSVLLKDARVELLPGMEALLMQVAEAGLPAGIVTNATTDVAQNTARLAPEGLFKTLVTDEQVTHAKPDPEPYLQAAQNLGVTPVNCVAIEDSASGVQSATAAGMKVIVVPGLTEVPEHLGHARYSHTDLTLEKIRALVEG</sequence>
<dbReference type="InterPro" id="IPR023214">
    <property type="entry name" value="HAD_sf"/>
</dbReference>
<evidence type="ECO:0000313" key="2">
    <source>
        <dbReference type="Proteomes" id="UP000192359"/>
    </source>
</evidence>
<proteinExistence type="predicted"/>
<dbReference type="RefSeq" id="WP_083092033.1">
    <property type="nucleotide sequence ID" value="NZ_LXWF01000040.1"/>
</dbReference>
<gene>
    <name evidence="1" type="ORF">A7979_03830</name>
</gene>
<evidence type="ECO:0000313" key="1">
    <source>
        <dbReference type="EMBL" id="ORC16460.1"/>
    </source>
</evidence>
<comment type="caution">
    <text evidence="1">The sequence shown here is derived from an EMBL/GenBank/DDBJ whole genome shotgun (WGS) entry which is preliminary data.</text>
</comment>
<dbReference type="CDD" id="cd07505">
    <property type="entry name" value="HAD_BPGM-like"/>
    <property type="match status" value="1"/>
</dbReference>
<dbReference type="InterPro" id="IPR036412">
    <property type="entry name" value="HAD-like_sf"/>
</dbReference>
<keyword evidence="2" id="KW-1185">Reference proteome</keyword>
<dbReference type="NCBIfam" id="TIGR01549">
    <property type="entry name" value="HAD-SF-IA-v1"/>
    <property type="match status" value="1"/>
</dbReference>
<dbReference type="Pfam" id="PF13419">
    <property type="entry name" value="HAD_2"/>
    <property type="match status" value="1"/>
</dbReference>
<dbReference type="Gene3D" id="3.40.50.1000">
    <property type="entry name" value="HAD superfamily/HAD-like"/>
    <property type="match status" value="1"/>
</dbReference>
<dbReference type="OrthoDB" id="9797743at2"/>
<dbReference type="InterPro" id="IPR006439">
    <property type="entry name" value="HAD-SF_hydro_IA"/>
</dbReference>
<organism evidence="1 2">
    <name type="scientific">Rothia nasimurium</name>
    <dbReference type="NCBI Taxonomy" id="85336"/>
    <lineage>
        <taxon>Bacteria</taxon>
        <taxon>Bacillati</taxon>
        <taxon>Actinomycetota</taxon>
        <taxon>Actinomycetes</taxon>
        <taxon>Micrococcales</taxon>
        <taxon>Micrococcaceae</taxon>
        <taxon>Rothia</taxon>
    </lineage>
</organism>
<dbReference type="InterPro" id="IPR023198">
    <property type="entry name" value="PGP-like_dom2"/>
</dbReference>
<dbReference type="EMBL" id="LXWF01000040">
    <property type="protein sequence ID" value="ORC16460.1"/>
    <property type="molecule type" value="Genomic_DNA"/>
</dbReference>
<name>A0A1Y1RPR9_9MICC</name>
<dbReference type="Gene3D" id="1.10.150.240">
    <property type="entry name" value="Putative phosphatase, domain 2"/>
    <property type="match status" value="1"/>
</dbReference>
<dbReference type="SFLD" id="SFLDG01129">
    <property type="entry name" value="C1.5:_HAD__Beta-PGM__Phosphata"/>
    <property type="match status" value="1"/>
</dbReference>
<dbReference type="SFLD" id="SFLDS00003">
    <property type="entry name" value="Haloacid_Dehalogenase"/>
    <property type="match status" value="1"/>
</dbReference>
<dbReference type="Proteomes" id="UP000192359">
    <property type="component" value="Unassembled WGS sequence"/>
</dbReference>
<dbReference type="PANTHER" id="PTHR43481:SF4">
    <property type="entry name" value="GLYCEROL-1-PHOSPHATE PHOSPHOHYDROLASE 1-RELATED"/>
    <property type="match status" value="1"/>
</dbReference>
<dbReference type="NCBIfam" id="TIGR01509">
    <property type="entry name" value="HAD-SF-IA-v3"/>
    <property type="match status" value="1"/>
</dbReference>
<dbReference type="PANTHER" id="PTHR43481">
    <property type="entry name" value="FRUCTOSE-1-PHOSPHATE PHOSPHATASE"/>
    <property type="match status" value="1"/>
</dbReference>
<reference evidence="1 2" key="1">
    <citation type="submission" date="2016-05" db="EMBL/GenBank/DDBJ databases">
        <title>Draft genome sequence of a porcine commensal Rothia nasimurium.</title>
        <authorList>
            <person name="Gaiser R.A."/>
            <person name="Van Baarlen P."/>
            <person name="Wells J.M."/>
        </authorList>
    </citation>
    <scope>NUCLEOTIDE SEQUENCE [LARGE SCALE GENOMIC DNA]</scope>
    <source>
        <strain evidence="1 2">PT-32</strain>
    </source>
</reference>
<protein>
    <submittedName>
        <fullName evidence="1">Phosphoglycolate phosphatase</fullName>
    </submittedName>
</protein>
<dbReference type="InterPro" id="IPR051806">
    <property type="entry name" value="HAD-like_SPP"/>
</dbReference>
<dbReference type="InterPro" id="IPR041492">
    <property type="entry name" value="HAD_2"/>
</dbReference>
<dbReference type="SFLD" id="SFLDG01135">
    <property type="entry name" value="C1.5.6:_HAD__Beta-PGM__Phospha"/>
    <property type="match status" value="1"/>
</dbReference>